<evidence type="ECO:0000313" key="1">
    <source>
        <dbReference type="EMBL" id="KAA9534094.1"/>
    </source>
</evidence>
<gene>
    <name evidence="1" type="ORF">DCK33_08105</name>
</gene>
<dbReference type="RefSeq" id="WP_150884148.1">
    <property type="nucleotide sequence ID" value="NZ_QDCA01000003.1"/>
</dbReference>
<comment type="caution">
    <text evidence="1">The sequence shown here is derived from an EMBL/GenBank/DDBJ whole genome shotgun (WGS) entry which is preliminary data.</text>
</comment>
<name>A0A6C8N2U1_LISMN</name>
<accession>A0A6C8N2U1</accession>
<proteinExistence type="predicted"/>
<organism evidence="1">
    <name type="scientific">Listeria monocytogenes</name>
    <dbReference type="NCBI Taxonomy" id="1639"/>
    <lineage>
        <taxon>Bacteria</taxon>
        <taxon>Bacillati</taxon>
        <taxon>Bacillota</taxon>
        <taxon>Bacilli</taxon>
        <taxon>Bacillales</taxon>
        <taxon>Listeriaceae</taxon>
        <taxon>Listeria</taxon>
    </lineage>
</organism>
<protein>
    <submittedName>
        <fullName evidence="1">Uncharacterized protein</fullName>
    </submittedName>
</protein>
<sequence length="173" mass="20124">MKIEIDAVNRIVIEGTNGNSMILQVQDDEVFVYNDSKDSDESSQLEKLDVIAAFSVKEFVPNMEFILKGLKEVPEKKKVIIEKNILLNKVKEVAKSYEELREHGFIDFRSGLVQMTHEEMLRIFPIEEIIFKHYQYDGDYPYKAFVELEDFTLYSLLTLEEYKNIKQGAGANE</sequence>
<dbReference type="AlphaFoldDB" id="A0A6C8N2U1"/>
<reference evidence="1" key="1">
    <citation type="submission" date="2018-04" db="EMBL/GenBank/DDBJ databases">
        <title>Genome Analysis of a Prevalent Clone of Listeria monocytogenes Sequence Type 87 in China.</title>
        <authorList>
            <person name="Wang Y."/>
        </authorList>
    </citation>
    <scope>NUCLEOTIDE SEQUENCE</scope>
    <source>
        <strain evidence="1">ICDC_LM0449</strain>
    </source>
</reference>
<dbReference type="EMBL" id="QDCA01000003">
    <property type="protein sequence ID" value="KAA9534094.1"/>
    <property type="molecule type" value="Genomic_DNA"/>
</dbReference>